<evidence type="ECO:0000259" key="2">
    <source>
        <dbReference type="Pfam" id="PF00814"/>
    </source>
</evidence>
<dbReference type="HAMAP" id="MF_01445">
    <property type="entry name" value="TsaD"/>
    <property type="match status" value="1"/>
</dbReference>
<keyword evidence="3" id="KW-0645">Protease</keyword>
<evidence type="ECO:0000313" key="3">
    <source>
        <dbReference type="EMBL" id="RMZ72221.1"/>
    </source>
</evidence>
<feature type="domain" description="Gcp-like" evidence="2">
    <location>
        <begin position="300"/>
        <end position="475"/>
    </location>
</feature>
<dbReference type="Proteomes" id="UP000265663">
    <property type="component" value="Unassembled WGS sequence"/>
</dbReference>
<keyword evidence="4" id="KW-1185">Reference proteome</keyword>
<dbReference type="InterPro" id="IPR022450">
    <property type="entry name" value="TsaD"/>
</dbReference>
<comment type="similarity">
    <text evidence="1">Belongs to the KAE1 / TsaD family.</text>
</comment>
<dbReference type="OrthoDB" id="10259622at2759"/>
<dbReference type="GO" id="GO:0005739">
    <property type="term" value="C:mitochondrion"/>
    <property type="evidence" value="ECO:0007669"/>
    <property type="project" value="UniProtKB-SubCell"/>
</dbReference>
<organism evidence="3 4">
    <name type="scientific">Pyrenophora seminiperda CCB06</name>
    <dbReference type="NCBI Taxonomy" id="1302712"/>
    <lineage>
        <taxon>Eukaryota</taxon>
        <taxon>Fungi</taxon>
        <taxon>Dikarya</taxon>
        <taxon>Ascomycota</taxon>
        <taxon>Pezizomycotina</taxon>
        <taxon>Dothideomycetes</taxon>
        <taxon>Pleosporomycetidae</taxon>
        <taxon>Pleosporales</taxon>
        <taxon>Pleosporineae</taxon>
        <taxon>Pleosporaceae</taxon>
        <taxon>Pyrenophora</taxon>
    </lineage>
</organism>
<comment type="catalytic activity">
    <reaction evidence="1">
        <text>L-threonylcarbamoyladenylate + adenosine(37) in tRNA = N(6)-L-threonylcarbamoyladenosine(37) in tRNA + AMP + H(+)</text>
        <dbReference type="Rhea" id="RHEA:37059"/>
        <dbReference type="Rhea" id="RHEA-COMP:10162"/>
        <dbReference type="Rhea" id="RHEA-COMP:10163"/>
        <dbReference type="ChEBI" id="CHEBI:15378"/>
        <dbReference type="ChEBI" id="CHEBI:73682"/>
        <dbReference type="ChEBI" id="CHEBI:74411"/>
        <dbReference type="ChEBI" id="CHEBI:74418"/>
        <dbReference type="ChEBI" id="CHEBI:456215"/>
        <dbReference type="EC" id="2.3.1.234"/>
    </reaction>
</comment>
<dbReference type="PANTHER" id="PTHR11735:SF6">
    <property type="entry name" value="TRNA N6-ADENOSINE THREONYLCARBAMOYLTRANSFERASE, MITOCHONDRIAL"/>
    <property type="match status" value="1"/>
</dbReference>
<feature type="domain" description="Gcp-like" evidence="2">
    <location>
        <begin position="209"/>
        <end position="258"/>
    </location>
</feature>
<dbReference type="Pfam" id="PF00814">
    <property type="entry name" value="TsaD"/>
    <property type="match status" value="3"/>
</dbReference>
<dbReference type="AlphaFoldDB" id="A0A3M7MCI2"/>
<reference evidence="3 4" key="1">
    <citation type="journal article" date="2014" name="PLoS ONE">
        <title>De novo Genome Assembly of the Fungal Plant Pathogen Pyrenophora semeniperda.</title>
        <authorList>
            <person name="Soliai M.M."/>
            <person name="Meyer S.E."/>
            <person name="Udall J.A."/>
            <person name="Elzinga D.E."/>
            <person name="Hermansen R.A."/>
            <person name="Bodily P.M."/>
            <person name="Hart A.A."/>
            <person name="Coleman C.E."/>
        </authorList>
    </citation>
    <scope>NUCLEOTIDE SEQUENCE [LARGE SCALE GENOMIC DNA]</scope>
    <source>
        <strain evidence="3 4">CCB06</strain>
        <tissue evidence="3">Mycelium</tissue>
    </source>
</reference>
<protein>
    <submittedName>
        <fullName evidence="3">Glycoprotease family</fullName>
    </submittedName>
</protein>
<dbReference type="GO" id="GO:0008233">
    <property type="term" value="F:peptidase activity"/>
    <property type="evidence" value="ECO:0007669"/>
    <property type="project" value="UniProtKB-KW"/>
</dbReference>
<dbReference type="PROSITE" id="PS01016">
    <property type="entry name" value="GLYCOPROTEASE"/>
    <property type="match status" value="1"/>
</dbReference>
<comment type="subcellular location">
    <subcellularLocation>
        <location evidence="1">Mitochondrion</location>
    </subcellularLocation>
</comment>
<sequence>MRPRFTPLQSILQRPQHLHPPQWKRARCLITLAIETSCDDTSVAVVKRGSINHRTTAQILFHKKVTSNNSAYQGVHPIVSLQSHQESLAMLVGEAVHCLPMRNGELPPEHNGPEPIPVDITTRILPDFVSVTRGPGMRSNLFTGLDTAKGLAVAWQKPLVGVHHMQAHALTPRLVSALEAYNSLNESKAKGLPNPTVDQNPAQDHVSPTFPFLSVLASGGHTLLIHSASLTDHRVLGSTNDIAIGECLDKIARVVLPAEVLQATKSTMYGALLEEFALPREELASHDRPARSPDPTGYSADKYMEAFGCRYSWYQVPVNHEDAMLKSATTWGWALNRPLTKSGGGTKINSLEMSFSGITTMVERIVRYGMDPVTRKLNKVERAPADISLEERRDLARETMRAAFEHVASRVVLGLQYQQKLGETKPAVVMAGGVAANSFLRHILASTLCAHGYSDVELYFPPPKFCTDNAAMIAWAGLEMFEAGYVDPLSIRAIRKWPLDDLLDPPEDG</sequence>
<feature type="domain" description="Gcp-like" evidence="2">
    <location>
        <begin position="127"/>
        <end position="175"/>
    </location>
</feature>
<keyword evidence="3" id="KW-0378">Hydrolase</keyword>
<keyword evidence="1" id="KW-0808">Transferase</keyword>
<evidence type="ECO:0000313" key="4">
    <source>
        <dbReference type="Proteomes" id="UP000265663"/>
    </source>
</evidence>
<dbReference type="GO" id="GO:0072670">
    <property type="term" value="P:mitochondrial tRNA threonylcarbamoyladenosine modification"/>
    <property type="evidence" value="ECO:0007669"/>
    <property type="project" value="TreeGrafter"/>
</dbReference>
<dbReference type="InterPro" id="IPR043129">
    <property type="entry name" value="ATPase_NBD"/>
</dbReference>
<name>A0A3M7MCI2_9PLEO</name>
<dbReference type="InterPro" id="IPR017860">
    <property type="entry name" value="Peptidase_M22_CS"/>
</dbReference>
<dbReference type="EMBL" id="KE747829">
    <property type="protein sequence ID" value="RMZ72221.1"/>
    <property type="molecule type" value="Genomic_DNA"/>
</dbReference>
<dbReference type="GO" id="GO:0061711">
    <property type="term" value="F:tRNA N(6)-L-threonylcarbamoyladenine synthase activity"/>
    <property type="evidence" value="ECO:0007669"/>
    <property type="project" value="UniProtKB-EC"/>
</dbReference>
<keyword evidence="1" id="KW-0479">Metal-binding</keyword>
<comment type="cofactor">
    <cofactor evidence="1">
        <name>a divalent metal cation</name>
        <dbReference type="ChEBI" id="CHEBI:60240"/>
    </cofactor>
    <text evidence="1">Binds 1 divalent metal cation per subunit.</text>
</comment>
<dbReference type="PANTHER" id="PTHR11735">
    <property type="entry name" value="TRNA N6-ADENOSINE THREONYLCARBAMOYLTRANSFERASE"/>
    <property type="match status" value="1"/>
</dbReference>
<keyword evidence="1" id="KW-0819">tRNA processing</keyword>
<accession>A0A3M7MCI2</accession>
<keyword evidence="1" id="KW-0012">Acyltransferase</keyword>
<dbReference type="SUPFAM" id="SSF53067">
    <property type="entry name" value="Actin-like ATPase domain"/>
    <property type="match status" value="2"/>
</dbReference>
<dbReference type="GO" id="GO:0006508">
    <property type="term" value="P:proteolysis"/>
    <property type="evidence" value="ECO:0007669"/>
    <property type="project" value="UniProtKB-KW"/>
</dbReference>
<dbReference type="GO" id="GO:0046872">
    <property type="term" value="F:metal ion binding"/>
    <property type="evidence" value="ECO:0007669"/>
    <property type="project" value="UniProtKB-KW"/>
</dbReference>
<evidence type="ECO:0000256" key="1">
    <source>
        <dbReference type="HAMAP-Rule" id="MF_03179"/>
    </source>
</evidence>
<dbReference type="Gene3D" id="3.30.420.40">
    <property type="match status" value="2"/>
</dbReference>
<gene>
    <name evidence="3" type="ORF">GMOD_00007232</name>
</gene>
<comment type="subunit">
    <text evidence="1">Homodimer.</text>
</comment>
<proteinExistence type="inferred from homology"/>
<keyword evidence="1" id="KW-0496">Mitochondrion</keyword>
<dbReference type="InterPro" id="IPR000905">
    <property type="entry name" value="Gcp-like_dom"/>
</dbReference>
<comment type="function">
    <text evidence="1">Required for the formation of a threonylcarbamoyl group on adenosine at position 37 (t(6)A37) in mitochondrial tRNAs that read codons beginning with adenine. Probably involved in the transfer of the threonylcarbamoyl moiety of threonylcarbamoyl-AMP (TC-AMP) to the N6 group of A37. Involved in mitochondrial genome maintenance.</text>
</comment>